<accession>A0A0G4HB97</accession>
<dbReference type="Gene3D" id="3.40.50.300">
    <property type="entry name" value="P-loop containing nucleotide triphosphate hydrolases"/>
    <property type="match status" value="1"/>
</dbReference>
<feature type="domain" description="DAC" evidence="1">
    <location>
        <begin position="15"/>
        <end position="191"/>
    </location>
</feature>
<gene>
    <name evidence="2" type="ORF">Cvel_916</name>
</gene>
<dbReference type="AlphaFoldDB" id="A0A0G4HB97"/>
<proteinExistence type="predicted"/>
<dbReference type="GO" id="GO:0043531">
    <property type="term" value="F:ADP binding"/>
    <property type="evidence" value="ECO:0007669"/>
    <property type="project" value="InterPro"/>
</dbReference>
<dbReference type="PANTHER" id="PTHR36766:SF40">
    <property type="entry name" value="DISEASE RESISTANCE PROTEIN RGA3"/>
    <property type="match status" value="1"/>
</dbReference>
<reference evidence="2" key="1">
    <citation type="submission" date="2014-11" db="EMBL/GenBank/DDBJ databases">
        <authorList>
            <person name="Otto D Thomas"/>
            <person name="Naeem Raeece"/>
        </authorList>
    </citation>
    <scope>NUCLEOTIDE SEQUENCE</scope>
</reference>
<dbReference type="InterPro" id="IPR036888">
    <property type="entry name" value="DNA_integrity_DisA_N_sf"/>
</dbReference>
<dbReference type="InterPro" id="IPR002182">
    <property type="entry name" value="NB-ARC"/>
</dbReference>
<protein>
    <recommendedName>
        <fullName evidence="1">DAC domain-containing protein</fullName>
    </recommendedName>
</protein>
<dbReference type="PhylomeDB" id="A0A0G4HB97"/>
<dbReference type="SUPFAM" id="SSF52540">
    <property type="entry name" value="P-loop containing nucleoside triphosphate hydrolases"/>
    <property type="match status" value="1"/>
</dbReference>
<dbReference type="InterPro" id="IPR003390">
    <property type="entry name" value="DNA_integrity_scan_DisA_N"/>
</dbReference>
<dbReference type="InterPro" id="IPR027417">
    <property type="entry name" value="P-loop_NTPase"/>
</dbReference>
<dbReference type="PROSITE" id="PS51794">
    <property type="entry name" value="DAC"/>
    <property type="match status" value="1"/>
</dbReference>
<dbReference type="PANTHER" id="PTHR36766">
    <property type="entry name" value="PLANT BROAD-SPECTRUM MILDEW RESISTANCE PROTEIN RPW8"/>
    <property type="match status" value="1"/>
</dbReference>
<dbReference type="VEuPathDB" id="CryptoDB:Cvel_916"/>
<dbReference type="Pfam" id="PF00931">
    <property type="entry name" value="NB-ARC"/>
    <property type="match status" value="1"/>
</dbReference>
<sequence>MENTSTDDSLGNEGIPFARELEKEDFLDLAVYRNVLRIASRLACTGKESKYYARIYVIGRVDEILKEMKRLDDGDMTYLLEGRHKFVLKEDGSPDEDGERFINQHVGLDGAWVIDGKKCGRIRESTVKLQSGESSAESTAPIPGAGNGTGHAAAFEFSERVRDCLTIKVSEDSMGEVFVCFRGHARLYAYPNPRARRAPVFSGNALQRNGSFQGRKEEREKIEEMLFSREKQGCISTALVVGLGGMGKTQTAKEFLHQTSEKGFYDVLLWLDAAGDMEAQYRQVAEQFDADGLLRRRVSVQSDLAELLVGVGGFLSSRKRWLLVFDNVEDRKKLGPFIPNIQGSSKGHVLITARERIGVHPELLELGGLQKEDARQLLSCLLPPIETENSGAWREDHGDTNKNLGDAQDSPLEKLLALLGGYPLTIVQAGAYLSYNRSCSIAEYIEMCDTNYSRIEQREEEVLQKGIGPDRYELSVRATLQLTLDRMQREDKHGTLGVQLLRAAACFDSGGFLRRLLKRAATALVRKSRGRDGKQVGGQMGGWVTGVVSRVKYWAWGGQAVSASEFARRRISSWESLFEEVRSAINLLELYSLVTSNSRLMPDRSREQETSTCIATEATELVVHRVVRELALQGKSQQEGHAKAYSAALSAIRDEEDMLMGQWEILRMGGVMERQSRLDQRPKEISSHLSAVLSHYFAAAEAQQKFKKRGERNVRCRNAMRFSSSTRG</sequence>
<evidence type="ECO:0000259" key="1">
    <source>
        <dbReference type="PROSITE" id="PS51794"/>
    </source>
</evidence>
<dbReference type="SUPFAM" id="SSF143597">
    <property type="entry name" value="YojJ-like"/>
    <property type="match status" value="1"/>
</dbReference>
<evidence type="ECO:0000313" key="2">
    <source>
        <dbReference type="EMBL" id="CEM41274.1"/>
    </source>
</evidence>
<name>A0A0G4HB97_9ALVE</name>
<dbReference type="EMBL" id="CDMZ01002202">
    <property type="protein sequence ID" value="CEM41274.1"/>
    <property type="molecule type" value="Genomic_DNA"/>
</dbReference>
<organism evidence="2">
    <name type="scientific">Chromera velia CCMP2878</name>
    <dbReference type="NCBI Taxonomy" id="1169474"/>
    <lineage>
        <taxon>Eukaryota</taxon>
        <taxon>Sar</taxon>
        <taxon>Alveolata</taxon>
        <taxon>Colpodellida</taxon>
        <taxon>Chromeraceae</taxon>
        <taxon>Chromera</taxon>
    </lineage>
</organism>